<accession>A0AAD2J3T7</accession>
<dbReference type="Proteomes" id="UP000044098">
    <property type="component" value="Unassembled WGS sequence"/>
</dbReference>
<evidence type="ECO:0000256" key="11">
    <source>
        <dbReference type="ARBA" id="ARBA00023136"/>
    </source>
</evidence>
<dbReference type="CDD" id="cd01347">
    <property type="entry name" value="ligand_gated_channel"/>
    <property type="match status" value="1"/>
</dbReference>
<feature type="signal peptide" evidence="16">
    <location>
        <begin position="1"/>
        <end position="21"/>
    </location>
</feature>
<keyword evidence="13 14" id="KW-0998">Cell outer membrane</keyword>
<dbReference type="GO" id="GO:0015344">
    <property type="term" value="F:siderophore uptake transmembrane transporter activity"/>
    <property type="evidence" value="ECO:0007669"/>
    <property type="project" value="TreeGrafter"/>
</dbReference>
<dbReference type="PANTHER" id="PTHR32552:SF68">
    <property type="entry name" value="FERRICHROME OUTER MEMBRANE TRANSPORTER_PHAGE RECEPTOR"/>
    <property type="match status" value="1"/>
</dbReference>
<evidence type="ECO:0000313" key="19">
    <source>
        <dbReference type="Proteomes" id="UP000044098"/>
    </source>
</evidence>
<evidence type="ECO:0000256" key="2">
    <source>
        <dbReference type="ARBA" id="ARBA00009810"/>
    </source>
</evidence>
<dbReference type="RefSeq" id="WP_054457550.1">
    <property type="nucleotide sequence ID" value="NZ_CYTK01000009.1"/>
</dbReference>
<evidence type="ECO:0000256" key="5">
    <source>
        <dbReference type="ARBA" id="ARBA00022496"/>
    </source>
</evidence>
<dbReference type="InterPro" id="IPR037066">
    <property type="entry name" value="Plug_dom_sf"/>
</dbReference>
<dbReference type="InterPro" id="IPR012910">
    <property type="entry name" value="Plug_dom"/>
</dbReference>
<evidence type="ECO:0000256" key="6">
    <source>
        <dbReference type="ARBA" id="ARBA00022692"/>
    </source>
</evidence>
<evidence type="ECO:0000256" key="3">
    <source>
        <dbReference type="ARBA" id="ARBA00022448"/>
    </source>
</evidence>
<dbReference type="InterPro" id="IPR036942">
    <property type="entry name" value="Beta-barrel_TonB_sf"/>
</dbReference>
<dbReference type="InterPro" id="IPR011662">
    <property type="entry name" value="Secretin/TonB_short_N"/>
</dbReference>
<dbReference type="SMART" id="SM00965">
    <property type="entry name" value="STN"/>
    <property type="match status" value="1"/>
</dbReference>
<keyword evidence="7 16" id="KW-0732">Signal</keyword>
<protein>
    <submittedName>
        <fullName evidence="18">Ferric hydroxamate uptake</fullName>
    </submittedName>
</protein>
<dbReference type="PANTHER" id="PTHR32552">
    <property type="entry name" value="FERRICHROME IRON RECEPTOR-RELATED"/>
    <property type="match status" value="1"/>
</dbReference>
<evidence type="ECO:0000256" key="7">
    <source>
        <dbReference type="ARBA" id="ARBA00022729"/>
    </source>
</evidence>
<keyword evidence="10 15" id="KW-0798">TonB box</keyword>
<evidence type="ECO:0000256" key="13">
    <source>
        <dbReference type="ARBA" id="ARBA00023237"/>
    </source>
</evidence>
<dbReference type="PROSITE" id="PS52016">
    <property type="entry name" value="TONB_DEPENDENT_REC_3"/>
    <property type="match status" value="1"/>
</dbReference>
<keyword evidence="3 14" id="KW-0813">Transport</keyword>
<keyword evidence="12" id="KW-0675">Receptor</keyword>
<name>A0AAD2J3T7_ACHAE</name>
<dbReference type="Gene3D" id="2.170.130.10">
    <property type="entry name" value="TonB-dependent receptor, plug domain"/>
    <property type="match status" value="1"/>
</dbReference>
<dbReference type="FunFam" id="2.170.130.10:FF:000001">
    <property type="entry name" value="Catecholate siderophore TonB-dependent receptor"/>
    <property type="match status" value="1"/>
</dbReference>
<dbReference type="InterPro" id="IPR039426">
    <property type="entry name" value="TonB-dep_rcpt-like"/>
</dbReference>
<reference evidence="18 19" key="1">
    <citation type="submission" date="2015-09" db="EMBL/GenBank/DDBJ databases">
        <authorList>
            <consortium name="Pathogen Informatics"/>
        </authorList>
    </citation>
    <scope>NUCLEOTIDE SEQUENCE [LARGE SCALE GENOMIC DNA]</scope>
    <source>
        <strain evidence="18 19">2789STDY5608625</strain>
    </source>
</reference>
<dbReference type="AlphaFoldDB" id="A0AAD2J3T7"/>
<dbReference type="GO" id="GO:0009279">
    <property type="term" value="C:cell outer membrane"/>
    <property type="evidence" value="ECO:0007669"/>
    <property type="project" value="UniProtKB-SubCell"/>
</dbReference>
<feature type="domain" description="Secretin/TonB short N-terminal" evidence="17">
    <location>
        <begin position="62"/>
        <end position="113"/>
    </location>
</feature>
<keyword evidence="11 14" id="KW-0472">Membrane</keyword>
<keyword evidence="8" id="KW-0408">Iron</keyword>
<proteinExistence type="inferred from homology"/>
<evidence type="ECO:0000259" key="17">
    <source>
        <dbReference type="SMART" id="SM00965"/>
    </source>
</evidence>
<feature type="chain" id="PRO_5042089747" evidence="16">
    <location>
        <begin position="22"/>
        <end position="810"/>
    </location>
</feature>
<dbReference type="Pfam" id="PF07715">
    <property type="entry name" value="Plug"/>
    <property type="match status" value="1"/>
</dbReference>
<evidence type="ECO:0000256" key="16">
    <source>
        <dbReference type="SAM" id="SignalP"/>
    </source>
</evidence>
<evidence type="ECO:0000313" key="18">
    <source>
        <dbReference type="EMBL" id="CUJ62598.1"/>
    </source>
</evidence>
<evidence type="ECO:0000256" key="12">
    <source>
        <dbReference type="ARBA" id="ARBA00023170"/>
    </source>
</evidence>
<comment type="subcellular location">
    <subcellularLocation>
        <location evidence="1 14">Cell outer membrane</location>
        <topology evidence="1 14">Multi-pass membrane protein</topology>
    </subcellularLocation>
</comment>
<evidence type="ECO:0000256" key="1">
    <source>
        <dbReference type="ARBA" id="ARBA00004571"/>
    </source>
</evidence>
<dbReference type="InterPro" id="IPR010105">
    <property type="entry name" value="TonB_sidphr_rcpt"/>
</dbReference>
<dbReference type="Pfam" id="PF07660">
    <property type="entry name" value="STN"/>
    <property type="match status" value="1"/>
</dbReference>
<keyword evidence="4 14" id="KW-1134">Transmembrane beta strand</keyword>
<evidence type="ECO:0000256" key="8">
    <source>
        <dbReference type="ARBA" id="ARBA00023004"/>
    </source>
</evidence>
<dbReference type="Pfam" id="PF00593">
    <property type="entry name" value="TonB_dep_Rec_b-barrel"/>
    <property type="match status" value="1"/>
</dbReference>
<keyword evidence="6 14" id="KW-0812">Transmembrane</keyword>
<evidence type="ECO:0000256" key="10">
    <source>
        <dbReference type="ARBA" id="ARBA00023077"/>
    </source>
</evidence>
<keyword evidence="5" id="KW-0410">Iron transport</keyword>
<dbReference type="Gene3D" id="3.55.50.30">
    <property type="match status" value="1"/>
</dbReference>
<organism evidence="18 19">
    <name type="scientific">Achromobacter aegrifaciens</name>
    <dbReference type="NCBI Taxonomy" id="1287736"/>
    <lineage>
        <taxon>Bacteria</taxon>
        <taxon>Pseudomonadati</taxon>
        <taxon>Pseudomonadota</taxon>
        <taxon>Betaproteobacteria</taxon>
        <taxon>Burkholderiales</taxon>
        <taxon>Alcaligenaceae</taxon>
        <taxon>Achromobacter</taxon>
    </lineage>
</organism>
<dbReference type="InterPro" id="IPR000531">
    <property type="entry name" value="Beta-barrel_TonB"/>
</dbReference>
<comment type="similarity">
    <text evidence="2 14 15">Belongs to the TonB-dependent receptor family.</text>
</comment>
<dbReference type="GO" id="GO:0015891">
    <property type="term" value="P:siderophore transport"/>
    <property type="evidence" value="ECO:0007669"/>
    <property type="project" value="InterPro"/>
</dbReference>
<dbReference type="Gene3D" id="2.40.170.20">
    <property type="entry name" value="TonB-dependent receptor, beta-barrel domain"/>
    <property type="match status" value="1"/>
</dbReference>
<sequence length="810" mass="88087">MSHSKFTVRILRALSAAAALAAVHPVWGQSSTASVAAVARTVNVPPGPLAPALNRYAEQAGLILSFDPALTAGLQSPGLSGTVAPREAFAGLLAGTGLEAIARGEAGYTIRRASGAAASTLEPITVHGSGEQAWGPVDGYVARNSATATKTDTPLIETPQSISVITQAQMGAQGVSRVDEALRYSAGVRTEPIYDTRRGTYYVRGFNVANNGQYLDGLKLAYSGGYGGWEVDPYTLERLEVLRGPSSVLYGQTVPGGLVNQVSKRPLDTRSGELAVQYGSFDRKQLSGDFTGPLDDAGQWLYRLTAVGREGGTQTNHVDDDRVLVAPSLTWKPSAATSITLLAQYQHDRTGNTANFLPAAGTLWPVASGHIPVDFFTGDPTFDQTDRRKAQVGYLAEHRVNDQLTLRQNLRYSTLDVDYRSLGANGGWVQTREPYTDLRRISLVSKEGFHLFTLDNQAQFNLAHGPVAHTLLLGADYQESRFDRLYGLRTAAVDPINVWDPVYGRPFPGATPQASNDTNQVRRQFGLYAQDQIKFYDKWVLQLAGRYDWARSTTGETILRTGVETTTRTNDEQFSGKVGLVYLADNGLAPYASYTESFEPVAGAGYGGTPFEPTRGKQYEIGLKYQPAGARSFAQVSLFDLRQTNVSTADLAHPGFSVQTGEIRSRGIELEGTWEVTPQLNLLASYTYNDVKVTKAARTAVNLGKRPPYIPDHMASLWADYRLSATGPLAGLWFGAGVRYMGSTNDIPDAVHVPAYTLVDAALRYDMGSYQFSLNASNLFDKRYVAACDSVTNCYYGLERTIMARVAYRW</sequence>
<evidence type="ECO:0000256" key="9">
    <source>
        <dbReference type="ARBA" id="ARBA00023065"/>
    </source>
</evidence>
<dbReference type="NCBIfam" id="TIGR01783">
    <property type="entry name" value="TonB-siderophor"/>
    <property type="match status" value="1"/>
</dbReference>
<dbReference type="GO" id="GO:0038023">
    <property type="term" value="F:signaling receptor activity"/>
    <property type="evidence" value="ECO:0007669"/>
    <property type="project" value="InterPro"/>
</dbReference>
<evidence type="ECO:0000256" key="15">
    <source>
        <dbReference type="RuleBase" id="RU003357"/>
    </source>
</evidence>
<keyword evidence="9" id="KW-0406">Ion transport</keyword>
<dbReference type="EMBL" id="CYTK01000009">
    <property type="protein sequence ID" value="CUJ62598.1"/>
    <property type="molecule type" value="Genomic_DNA"/>
</dbReference>
<evidence type="ECO:0000256" key="4">
    <source>
        <dbReference type="ARBA" id="ARBA00022452"/>
    </source>
</evidence>
<evidence type="ECO:0000256" key="14">
    <source>
        <dbReference type="PROSITE-ProRule" id="PRU01360"/>
    </source>
</evidence>
<gene>
    <name evidence="18" type="primary">fhuA_9</name>
    <name evidence="18" type="ORF">ERS370000_04925</name>
</gene>
<comment type="caution">
    <text evidence="18">The sequence shown here is derived from an EMBL/GenBank/DDBJ whole genome shotgun (WGS) entry which is preliminary data.</text>
</comment>
<dbReference type="SUPFAM" id="SSF56935">
    <property type="entry name" value="Porins"/>
    <property type="match status" value="1"/>
</dbReference>
<dbReference type="FunFam" id="2.40.170.20:FF:000005">
    <property type="entry name" value="TonB-dependent siderophore receptor"/>
    <property type="match status" value="1"/>
</dbReference>